<dbReference type="InterPro" id="IPR003607">
    <property type="entry name" value="HD/PDEase_dom"/>
</dbReference>
<feature type="domain" description="HD" evidence="3">
    <location>
        <begin position="499"/>
        <end position="648"/>
    </location>
</feature>
<dbReference type="EMBL" id="DVMH01000015">
    <property type="protein sequence ID" value="HIU10081.1"/>
    <property type="molecule type" value="Genomic_DNA"/>
</dbReference>
<feature type="transmembrane region" description="Helical" evidence="2">
    <location>
        <begin position="411"/>
        <end position="432"/>
    </location>
</feature>
<reference evidence="4" key="1">
    <citation type="submission" date="2020-10" db="EMBL/GenBank/DDBJ databases">
        <authorList>
            <person name="Gilroy R."/>
        </authorList>
    </citation>
    <scope>NUCLEOTIDE SEQUENCE</scope>
    <source>
        <strain evidence="4">2830</strain>
    </source>
</reference>
<evidence type="ECO:0000313" key="4">
    <source>
        <dbReference type="EMBL" id="HIU10081.1"/>
    </source>
</evidence>
<protein>
    <submittedName>
        <fullName evidence="4">HDIG domain-containing protein</fullName>
    </submittedName>
</protein>
<keyword evidence="2" id="KW-1133">Transmembrane helix</keyword>
<feature type="transmembrane region" description="Helical" evidence="2">
    <location>
        <begin position="311"/>
        <end position="331"/>
    </location>
</feature>
<evidence type="ECO:0000256" key="2">
    <source>
        <dbReference type="SAM" id="Phobius"/>
    </source>
</evidence>
<dbReference type="Proteomes" id="UP000824124">
    <property type="component" value="Unassembled WGS sequence"/>
</dbReference>
<reference evidence="4" key="2">
    <citation type="journal article" date="2021" name="PeerJ">
        <title>Extensive microbial diversity within the chicken gut microbiome revealed by metagenomics and culture.</title>
        <authorList>
            <person name="Gilroy R."/>
            <person name="Ravi A."/>
            <person name="Getino M."/>
            <person name="Pursley I."/>
            <person name="Horton D.L."/>
            <person name="Alikhan N.F."/>
            <person name="Baker D."/>
            <person name="Gharbi K."/>
            <person name="Hall N."/>
            <person name="Watson M."/>
            <person name="Adriaenssens E.M."/>
            <person name="Foster-Nyarko E."/>
            <person name="Jarju S."/>
            <person name="Secka A."/>
            <person name="Antonio M."/>
            <person name="Oren A."/>
            <person name="Chaudhuri R.R."/>
            <person name="La Ragione R."/>
            <person name="Hildebrand F."/>
            <person name="Pallen M.J."/>
        </authorList>
    </citation>
    <scope>NUCLEOTIDE SEQUENCE</scope>
    <source>
        <strain evidence="4">2830</strain>
    </source>
</reference>
<dbReference type="CDD" id="cd00077">
    <property type="entry name" value="HDc"/>
    <property type="match status" value="1"/>
</dbReference>
<keyword evidence="2" id="KW-0812">Transmembrane</keyword>
<dbReference type="SUPFAM" id="SSF109604">
    <property type="entry name" value="HD-domain/PDEase-like"/>
    <property type="match status" value="1"/>
</dbReference>
<dbReference type="Pfam" id="PF07697">
    <property type="entry name" value="7TMR-HDED"/>
    <property type="match status" value="1"/>
</dbReference>
<dbReference type="Pfam" id="PF01966">
    <property type="entry name" value="HD"/>
    <property type="match status" value="1"/>
</dbReference>
<sequence length="754" mass="82371">MSSTKINLADGNQKQGFTRLGWLWFFVMIALTFAILASSFLADRVSLAEGDIAPSNVYYFGNATTFTSQIYTEQAQQLAAGEVEQIYKYDEKVAVDMQVQVDTLFDSLHAVRVSDAVDEAKLLELNRLLTPPAAEGEEVQPPSQAILEYFLGLDDAGETLLRNSLKNAVSAAYGLGEFDEEALPEVEEQCRVNIDAIAQSGRAANFMRQAMLLLEFKPTHVFDQVATMDAISQAISSVQPISITVYPGQLLITRGAVVTAANVETLEAVGLQQPGSGLQAYLGLLLLVVICYALLQMYCTKMSGDNNLGVGNINLIAILFIIMLLIARVITLIKFDSTLATDWMLGLAIPVPAFAMLLAALVNKRTAIFATLIISVFIGIMCGAHMLYVFAALVGGLMGILQVGRMNSRSYYALAVVNISMAYMLVSVSWCFMWNYDRAALYIALLMSLINGVVSVILMVGTLPLLESAFAITTDIRLMELSNINHPLLKRLMVEAPGTYNHSILVGNLAEAAADRIGADGLLVRVASYFHDIGKMKRPNFFVENQKPGENPHDKLQPSLSTFIITSHTKEGADIARSYKLPKEIIDIIEQHHGTSLVKGFYNKAVEAAKAQDIETAQLREEDYRYPGPIPQTREAALVMLADSCQAAVQSMTAPTPGQIEGMVRDIIKGKLNDGQLNQCALTFRDLDVIASAFATILVGAKHYRLPYPEQLAKELAVKTKKAEKEAEKALDKTVEKAAEKTADEKPAKESEDA</sequence>
<dbReference type="NCBIfam" id="TIGR00277">
    <property type="entry name" value="HDIG"/>
    <property type="match status" value="1"/>
</dbReference>
<dbReference type="PROSITE" id="PS51831">
    <property type="entry name" value="HD"/>
    <property type="match status" value="1"/>
</dbReference>
<dbReference type="InterPro" id="IPR006674">
    <property type="entry name" value="HD_domain"/>
</dbReference>
<accession>A0A9D1KZ62</accession>
<feature type="transmembrane region" description="Helical" evidence="2">
    <location>
        <begin position="369"/>
        <end position="391"/>
    </location>
</feature>
<dbReference type="InterPro" id="IPR052722">
    <property type="entry name" value="PgpH_phosphodiesterase"/>
</dbReference>
<comment type="caution">
    <text evidence="4">The sequence shown here is derived from an EMBL/GenBank/DDBJ whole genome shotgun (WGS) entry which is preliminary data.</text>
</comment>
<evidence type="ECO:0000313" key="5">
    <source>
        <dbReference type="Proteomes" id="UP000824124"/>
    </source>
</evidence>
<keyword evidence="2" id="KW-0472">Membrane</keyword>
<dbReference type="InterPro" id="IPR011624">
    <property type="entry name" value="Metal-dep_PHydrolase_7TM_extra"/>
</dbReference>
<dbReference type="InterPro" id="IPR011621">
    <property type="entry name" value="Metal-dep_PHydrolase_7TM_intra"/>
</dbReference>
<feature type="transmembrane region" description="Helical" evidence="2">
    <location>
        <begin position="439"/>
        <end position="466"/>
    </location>
</feature>
<feature type="region of interest" description="Disordered" evidence="1">
    <location>
        <begin position="723"/>
        <end position="754"/>
    </location>
</feature>
<organism evidence="4 5">
    <name type="scientific">Candidatus Avidehalobacter gallistercoris</name>
    <dbReference type="NCBI Taxonomy" id="2840694"/>
    <lineage>
        <taxon>Bacteria</taxon>
        <taxon>Bacillati</taxon>
        <taxon>Bacillota</taxon>
        <taxon>Clostridia</taxon>
        <taxon>Eubacteriales</taxon>
        <taxon>Peptococcaceae</taxon>
        <taxon>Peptococcaceae incertae sedis</taxon>
        <taxon>Candidatus Avidehalobacter</taxon>
    </lineage>
</organism>
<name>A0A9D1KZ62_9FIRM</name>
<proteinExistence type="predicted"/>
<dbReference type="SMART" id="SM00471">
    <property type="entry name" value="HDc"/>
    <property type="match status" value="1"/>
</dbReference>
<dbReference type="AlphaFoldDB" id="A0A9D1KZ62"/>
<evidence type="ECO:0000256" key="1">
    <source>
        <dbReference type="SAM" id="MobiDB-lite"/>
    </source>
</evidence>
<dbReference type="PANTHER" id="PTHR36442">
    <property type="entry name" value="CYCLIC-DI-AMP PHOSPHODIESTERASE PGPH"/>
    <property type="match status" value="1"/>
</dbReference>
<feature type="transmembrane region" description="Helical" evidence="2">
    <location>
        <begin position="343"/>
        <end position="362"/>
    </location>
</feature>
<feature type="transmembrane region" description="Helical" evidence="2">
    <location>
        <begin position="21"/>
        <end position="42"/>
    </location>
</feature>
<dbReference type="InterPro" id="IPR006675">
    <property type="entry name" value="HDIG_dom"/>
</dbReference>
<gene>
    <name evidence="4" type="ORF">IAB00_02355</name>
</gene>
<feature type="transmembrane region" description="Helical" evidence="2">
    <location>
        <begin position="280"/>
        <end position="299"/>
    </location>
</feature>
<dbReference type="Gene3D" id="1.10.3210.10">
    <property type="entry name" value="Hypothetical protein af1432"/>
    <property type="match status" value="1"/>
</dbReference>
<dbReference type="PANTHER" id="PTHR36442:SF1">
    <property type="entry name" value="CYCLIC-DI-AMP PHOSPHODIESTERASE PGPH"/>
    <property type="match status" value="1"/>
</dbReference>
<dbReference type="Pfam" id="PF07698">
    <property type="entry name" value="7TM-7TMR_HD"/>
    <property type="match status" value="1"/>
</dbReference>
<evidence type="ECO:0000259" key="3">
    <source>
        <dbReference type="PROSITE" id="PS51831"/>
    </source>
</evidence>